<proteinExistence type="predicted"/>
<feature type="domain" description="Knl1 C-terminal RWD" evidence="3">
    <location>
        <begin position="2087"/>
        <end position="2240"/>
    </location>
</feature>
<dbReference type="Pfam" id="PF18210">
    <property type="entry name" value="Knl1_RWD_C"/>
    <property type="match status" value="1"/>
</dbReference>
<organism evidence="4 5">
    <name type="scientific">Gorilla gorilla gorilla</name>
    <name type="common">Western lowland gorilla</name>
    <dbReference type="NCBI Taxonomy" id="9595"/>
    <lineage>
        <taxon>Eukaryota</taxon>
        <taxon>Metazoa</taxon>
        <taxon>Chordata</taxon>
        <taxon>Craniata</taxon>
        <taxon>Vertebrata</taxon>
        <taxon>Euteleostomi</taxon>
        <taxon>Mammalia</taxon>
        <taxon>Eutheria</taxon>
        <taxon>Euarchontoglires</taxon>
        <taxon>Primates</taxon>
        <taxon>Haplorrhini</taxon>
        <taxon>Catarrhini</taxon>
        <taxon>Hominidae</taxon>
        <taxon>Gorilla</taxon>
    </lineage>
</organism>
<dbReference type="HOGENOM" id="CLU_001413_0_0_1"/>
<dbReference type="GO" id="GO:0051301">
    <property type="term" value="P:cell division"/>
    <property type="evidence" value="ECO:0007669"/>
    <property type="project" value="InterPro"/>
</dbReference>
<keyword evidence="1" id="KW-0175">Coiled coil</keyword>
<evidence type="ECO:0000313" key="5">
    <source>
        <dbReference type="Proteomes" id="UP000001519"/>
    </source>
</evidence>
<dbReference type="GO" id="GO:0034501">
    <property type="term" value="P:protein localization to kinetochore"/>
    <property type="evidence" value="ECO:0007669"/>
    <property type="project" value="Ensembl"/>
</dbReference>
<reference evidence="4" key="3">
    <citation type="submission" date="2025-08" db="UniProtKB">
        <authorList>
            <consortium name="Ensembl"/>
        </authorList>
    </citation>
    <scope>IDENTIFICATION</scope>
</reference>
<dbReference type="STRING" id="9593.ENSGGOP00000021212"/>
<dbReference type="GO" id="GO:0000070">
    <property type="term" value="P:mitotic sister chromatid segregation"/>
    <property type="evidence" value="ECO:0007669"/>
    <property type="project" value="Ensembl"/>
</dbReference>
<dbReference type="Proteomes" id="UP000001519">
    <property type="component" value="Chromosome 15"/>
</dbReference>
<evidence type="ECO:0000313" key="4">
    <source>
        <dbReference type="Ensembl" id="ENSGGOP00000021212.2"/>
    </source>
</evidence>
<feature type="region of interest" description="Disordered" evidence="2">
    <location>
        <begin position="623"/>
        <end position="646"/>
    </location>
</feature>
<dbReference type="FunCoup" id="G3RZG9">
    <property type="interactions" value="1948"/>
</dbReference>
<feature type="compositionally biased region" description="Low complexity" evidence="2">
    <location>
        <begin position="623"/>
        <end position="633"/>
    </location>
</feature>
<evidence type="ECO:0000256" key="2">
    <source>
        <dbReference type="SAM" id="MobiDB-lite"/>
    </source>
</evidence>
<dbReference type="CDD" id="cd22892">
    <property type="entry name" value="DRWD-C_Knl1"/>
    <property type="match status" value="1"/>
</dbReference>
<reference evidence="4 5" key="2">
    <citation type="journal article" date="2012" name="Nature">
        <title>Insights into hominid evolution from the gorilla genome sequence.</title>
        <authorList>
            <person name="Scally A."/>
            <person name="Dutheil J.Y."/>
            <person name="Hillier L.W."/>
            <person name="Jordan G.E."/>
            <person name="Goodhead I."/>
            <person name="Herrero J."/>
            <person name="Hobolth A."/>
            <person name="Lappalainen T."/>
            <person name="Mailund T."/>
            <person name="Marques-Bonet T."/>
            <person name="McCarthy S."/>
            <person name="Montgomery S.H."/>
            <person name="Schwalie P.C."/>
            <person name="Tang Y.A."/>
            <person name="Ward M.C."/>
            <person name="Xue Y."/>
            <person name="Yngvadottir B."/>
            <person name="Alkan C."/>
            <person name="Andersen L.N."/>
            <person name="Ayub Q."/>
            <person name="Ball E.V."/>
            <person name="Beal K."/>
            <person name="Bradley B.J."/>
            <person name="Chen Y."/>
            <person name="Clee C.M."/>
            <person name="Fitzgerald S."/>
            <person name="Graves T.A."/>
            <person name="Gu Y."/>
            <person name="Heath P."/>
            <person name="Heger A."/>
            <person name="Karakoc E."/>
            <person name="Kolb-Kokocinski A."/>
            <person name="Laird G.K."/>
            <person name="Lunter G."/>
            <person name="Meader S."/>
            <person name="Mort M."/>
            <person name="Mullikin J.C."/>
            <person name="Munch K."/>
            <person name="O'Connor T.D."/>
            <person name="Phillips A.D."/>
            <person name="Prado-Martinez J."/>
            <person name="Rogers A.S."/>
            <person name="Sajjadian S."/>
            <person name="Schmidt D."/>
            <person name="Shaw K."/>
            <person name="Simpson J.T."/>
            <person name="Stenson P.D."/>
            <person name="Turner D.J."/>
            <person name="Vigilant L."/>
            <person name="Vilella A.J."/>
            <person name="Whitener W."/>
            <person name="Zhu B."/>
            <person name="Cooper D.N."/>
            <person name="de Jong P."/>
            <person name="Dermitzakis E.T."/>
            <person name="Eichler E.E."/>
            <person name="Flicek P."/>
            <person name="Goldman N."/>
            <person name="Mundy N.I."/>
            <person name="Ning Z."/>
            <person name="Odom D.T."/>
            <person name="Ponting C.P."/>
            <person name="Quail M.A."/>
            <person name="Ryder O.A."/>
            <person name="Searle S.M."/>
            <person name="Warren W.C."/>
            <person name="Wilson R.K."/>
            <person name="Schierup M.H."/>
            <person name="Rogers J."/>
            <person name="Tyler-Smith C."/>
            <person name="Durbin R."/>
        </authorList>
    </citation>
    <scope>NUCLEOTIDE SEQUENCE [LARGE SCALE GENOMIC DNA]</scope>
</reference>
<dbReference type="OMA" id="EITKCHA"/>
<dbReference type="PANTHER" id="PTHR16520:SF3">
    <property type="entry name" value="KINETOCHORE SCAFFOLD 1"/>
    <property type="match status" value="1"/>
</dbReference>
<dbReference type="GO" id="GO:0008608">
    <property type="term" value="P:attachment of spindle microtubules to kinetochore"/>
    <property type="evidence" value="ECO:0007669"/>
    <property type="project" value="Ensembl"/>
</dbReference>
<protein>
    <submittedName>
        <fullName evidence="4">Kinetochore scaffold 1</fullName>
    </submittedName>
</protein>
<feature type="region of interest" description="Disordered" evidence="2">
    <location>
        <begin position="1"/>
        <end position="56"/>
    </location>
</feature>
<feature type="compositionally biased region" description="Basic and acidic residues" evidence="2">
    <location>
        <begin position="1642"/>
        <end position="1651"/>
    </location>
</feature>
<name>G3RZG9_GORGO</name>
<keyword evidence="5" id="KW-1185">Reference proteome</keyword>
<dbReference type="GO" id="GO:0008017">
    <property type="term" value="F:microtubule binding"/>
    <property type="evidence" value="ECO:0007669"/>
    <property type="project" value="Ensembl"/>
</dbReference>
<dbReference type="eggNOG" id="ENOG502QW5H">
    <property type="taxonomic scope" value="Eukaryota"/>
</dbReference>
<dbReference type="Pfam" id="PF19221">
    <property type="entry name" value="MELT"/>
    <property type="match status" value="11"/>
</dbReference>
<dbReference type="GO" id="GO:0180019">
    <property type="term" value="C:Knl1/Spc105 complex"/>
    <property type="evidence" value="ECO:0007669"/>
    <property type="project" value="Ensembl"/>
</dbReference>
<dbReference type="PANTHER" id="PTHR16520">
    <property type="entry name" value="KINETOCHORE SCAFFOLD 1"/>
    <property type="match status" value="1"/>
</dbReference>
<evidence type="ECO:0000259" key="3">
    <source>
        <dbReference type="Pfam" id="PF18210"/>
    </source>
</evidence>
<dbReference type="InterPro" id="IPR040850">
    <property type="entry name" value="Knl1_RWD_C"/>
</dbReference>
<accession>G3RZG9</accession>
<dbReference type="CDD" id="cd22817">
    <property type="entry name" value="DRWD-N_Knl1"/>
    <property type="match status" value="1"/>
</dbReference>
<dbReference type="GO" id="GO:0001669">
    <property type="term" value="C:acrosomal vesicle"/>
    <property type="evidence" value="ECO:0007669"/>
    <property type="project" value="Ensembl"/>
</dbReference>
<dbReference type="Bgee" id="ENSGGOG00000021998">
    <property type="expression patterns" value="Expressed in testis"/>
</dbReference>
<feature type="region of interest" description="Disordered" evidence="2">
    <location>
        <begin position="1639"/>
        <end position="1662"/>
    </location>
</feature>
<reference evidence="5" key="1">
    <citation type="submission" date="2011-05" db="EMBL/GenBank/DDBJ databases">
        <title>Insights into the evolution of the great apes provided by the gorilla genome.</title>
        <authorList>
            <person name="Scally A."/>
        </authorList>
    </citation>
    <scope>NUCLEOTIDE SEQUENCE [LARGE SCALE GENOMIC DNA]</scope>
</reference>
<dbReference type="InterPro" id="IPR043651">
    <property type="entry name" value="KNL1_MELT_rpt"/>
</dbReference>
<dbReference type="InterPro" id="IPR037388">
    <property type="entry name" value="Blinkin"/>
</dbReference>
<dbReference type="GO" id="GO:0016604">
    <property type="term" value="C:nuclear body"/>
    <property type="evidence" value="ECO:0007669"/>
    <property type="project" value="Ensembl"/>
</dbReference>
<dbReference type="GeneTree" id="ENSGT00410000025918"/>
<evidence type="ECO:0000256" key="1">
    <source>
        <dbReference type="SAM" id="Coils"/>
    </source>
</evidence>
<dbReference type="CDD" id="cd21853">
    <property type="entry name" value="KNL1_NTD"/>
    <property type="match status" value="1"/>
</dbReference>
<dbReference type="EMBL" id="CABD030095561">
    <property type="status" value="NOT_ANNOTATED_CDS"/>
    <property type="molecule type" value="Genomic_DNA"/>
</dbReference>
<dbReference type="GO" id="GO:0090266">
    <property type="term" value="P:regulation of mitotic cell cycle spindle assembly checkpoint"/>
    <property type="evidence" value="ECO:0007669"/>
    <property type="project" value="Ensembl"/>
</dbReference>
<sequence length="2342" mass="265114">MDGVSSEANEENDNIERPVRRRHSSILKPPRSPLQDLRGGNETVQESNALRNKKNSRRVSFADTIKVFQTESHMKIVRKSEMEGCSAMVPSQLQLLPPGFKRFSCLSLPETEAGENLLLIQNKKLEDNYCEITGMNTLLSAPIHTQMQQKEFSIIEHHHERKHANDQTVIFSDENQMDLTSSHTVMITKGLLDNPLSEKSTKIDTTSFLANLKLHTEDSRMKKEVNFSVDQNTSSENKIDFNDFIKRLKTGKCSAFPDVPDKENFEIPIYSKEPNSASSTHQMHVSLNEDENNSNITRIFREKDDGMNFTQCHTANIQTLIPTSSETNSRESKGNDITIYGNDFMDLTFNHTLQILPATGNFSEIESQTQNAMDVTTGYGTKASGNKTIFKSKQNTAFQDLSINSADKIHITRSHIMGAETHIVSQTCNQDARILAMTPESICSNPSIQGCKTVFYSSCNDAMEMTKCLSNMREEKNLLKHDSNYSKMYCNPDAMSSLTEKTIYSGGENMDITKSHTVAIDNQIFKQDQSNVQIAAAPTPEKEMMLQNRMTTSEDGKMNVNCNSVPHVSKERIQQSLSNPLSISLTDRKTELLSGENTDLTESHTSNLGSQVPLAAYNLALENTSESHSQSKSSSDECEEITKSRNEPFQRSDIIAKNSLTDTWNKDKDRVLKILPYLDKDSPQSADCNQEIATSHDIVYCGGVLDKQITNRNTVSWEQSLFSATKPLFSSGQFSMKNHDTAISSHTVKSVLGQNSKLAEPLRKSLSNPTPDYCHDKMIICSEEEQNMDLTKSHTVVIGFVPSELQELGKTNLEHTTGQLTTMNRQIAVKVEKCGKSPIEKSGVLKSNCIVDVLEDESIQKPKFPKEKQNVKIWGRKSVGGPKIDKTIVFSEDDKNDMDITKSYTIEINHRPLLEKRDCHLVPLAGTSETILYTCGQDDMEITRSHTTALECKTVSPDEITTRPMDKTVVFVDNHVELEMTESHTVFIDYQEKERTDRPNFELSQRKSLGTPTVICTPTEESVFFPGNGESDRLVANDSQLTPLEEWSNNRGPVEVADNMELSKSATCKNIKDVQNPGFLNEPLSGKSQRRKSLKLKNDKTVVFSENHKNDMDITQSCMVEIDNESALEDKEDFHLAGASKTILYSCGQDDMEITRSHTTALECKTLLPNEIAIRPMDKTVLFTDNYSDLEVTDSHTVFIDCQATEKILEENPKFGIGKGKNLGVSFPKDNSCVQEIAEKQALAVGNKIVLHTEQKQQLFAATNRTTNEIIKFHSAAMDEKVIGKVVDQACTLEKAQVESCQLNNRDRRNVDFTSNHATAVCGSSDNYSCLPNVISCTDNLEGSAMLLCDKDEEKANYCPVQNDLAYANDFASEYYLESEGQPLSAPCPLLEKEEVIQTSTKGQLDCVITLHKDQDLIKDPRNLLANQTLVYSQDLGEMTKFNSKRVSFKLPKDQMKVYVDDIYVIPQPHFSTDQPPLPKKGQSSINKEEVILSKAGNKSLNITENSSAPICENKPKILNSEEWFAAACKKELKENIQTTNYNTALDFHSNSDVTKQVIQTHVNAGEAPDPVITSNVPCVHSIKPNLNNLNGKTGEFLAFQTVHLPPLPEQLLELGNKAHNDMHIVQATEIQNINIISSNAKDSRDEENKKSHNGAETTSLPPKTVFKDKVRRCSLGIFLPRLPNKRNCSVTGIDDLEQIPADTTDINHLETQPVSSKDSGIGSVAGKLNLSPSQYINEENLPVYPDEINSSDSINIETEEKALIETYQKEISPCENEMGKTCNSQKRTWVQEEEDIHKEKKIRKNEIKFSDTTQDREIFDHHTEEDIDKSANSVLIKNLSRTPSSCSSSLDSIKADGTSLDFSTYRSSQMESQFLRDTICEESLREKLQDGRITIREFFILLQVHILIQKPRQSNLPGNFTVNTPPTPEDLMLSQYVYRPKIQIYREDCEARRQKIEELKLSALNQDKLLVDINKNLWEKMRHCSDKELKAFGIYLNKIKSCFTKMTKVFTHQGKVALYGKLVQSAQNEREKLQIKMDEMDKILKKINNCLTEMETETKNLEDEEKNNPVEEWDSEMRAAEKELEQLKTEEEELQRNLLELEVQKEQTLAQIDFMQKQRNRTEELLDQLSLSEWDVVEWSDDQAVFTFVYDTIQLTITFEESVVGFPFLDKRYRKIVDVNFQSLLDEDQAPPSSLLVHKLIFQYVEEKESWKKTCTTQHQLPKMLEEFSLVVHHCRLLGEEIEYLKRWGPNYNLMNIDINNNELRLLFSSSAAFAKFEITLFLSAYYPSVPLPSTIQNHVGNTSQDDIATILSKVPLENNYLKNVVKQIYQDLFQDRHFYH</sequence>
<dbReference type="Ensembl" id="ENSGGOT00000032034.2">
    <property type="protein sequence ID" value="ENSGGOP00000021212.2"/>
    <property type="gene ID" value="ENSGGOG00000021998.2"/>
</dbReference>
<reference evidence="4" key="4">
    <citation type="submission" date="2025-09" db="UniProtKB">
        <authorList>
            <consortium name="Ensembl"/>
        </authorList>
    </citation>
    <scope>IDENTIFICATION</scope>
</reference>
<dbReference type="InParanoid" id="G3RZG9"/>
<feature type="coiled-coil region" evidence="1">
    <location>
        <begin position="2024"/>
        <end position="2133"/>
    </location>
</feature>